<dbReference type="PROSITE" id="PS51257">
    <property type="entry name" value="PROKAR_LIPOPROTEIN"/>
    <property type="match status" value="1"/>
</dbReference>
<organism evidence="1">
    <name type="scientific">hydrothermal vent metagenome</name>
    <dbReference type="NCBI Taxonomy" id="652676"/>
    <lineage>
        <taxon>unclassified sequences</taxon>
        <taxon>metagenomes</taxon>
        <taxon>ecological metagenomes</taxon>
    </lineage>
</organism>
<sequence length="37" mass="4071">MKLFSIILVLGLLVGCGRSGDLTMDQRAEEIQPHNSK</sequence>
<evidence type="ECO:0000313" key="1">
    <source>
        <dbReference type="EMBL" id="SFV68755.1"/>
    </source>
</evidence>
<protein>
    <recommendedName>
        <fullName evidence="2">Lipoprotein</fullName>
    </recommendedName>
</protein>
<evidence type="ECO:0008006" key="2">
    <source>
        <dbReference type="Google" id="ProtNLM"/>
    </source>
</evidence>
<reference evidence="1" key="1">
    <citation type="submission" date="2016-10" db="EMBL/GenBank/DDBJ databases">
        <authorList>
            <person name="de Groot N.N."/>
        </authorList>
    </citation>
    <scope>NUCLEOTIDE SEQUENCE</scope>
</reference>
<gene>
    <name evidence="1" type="ORF">MNB_SUP05-5-524</name>
</gene>
<dbReference type="AlphaFoldDB" id="A0A1W1CSP9"/>
<name>A0A1W1CSP9_9ZZZZ</name>
<dbReference type="EMBL" id="FPHJ01000062">
    <property type="protein sequence ID" value="SFV68755.1"/>
    <property type="molecule type" value="Genomic_DNA"/>
</dbReference>
<proteinExistence type="predicted"/>
<accession>A0A1W1CSP9</accession>